<evidence type="ECO:0000256" key="7">
    <source>
        <dbReference type="ARBA" id="ARBA00023125"/>
    </source>
</evidence>
<gene>
    <name evidence="12" type="primary">MBD9</name>
    <name evidence="12" type="ORF">AXF42_Ash001399</name>
</gene>
<dbReference type="Gene3D" id="1.20.920.10">
    <property type="entry name" value="Bromodomain-like"/>
    <property type="match status" value="1"/>
</dbReference>
<evidence type="ECO:0000256" key="8">
    <source>
        <dbReference type="ARBA" id="ARBA00023242"/>
    </source>
</evidence>
<dbReference type="PANTHER" id="PTHR47162:SF10">
    <property type="entry name" value="METHYL-CPG-BINDING DOMAIN-CONTAINING PROTEIN 9 ISOFORM X1"/>
    <property type="match status" value="1"/>
</dbReference>
<evidence type="ECO:0000256" key="5">
    <source>
        <dbReference type="ARBA" id="ARBA00022833"/>
    </source>
</evidence>
<dbReference type="GO" id="GO:0016740">
    <property type="term" value="F:transferase activity"/>
    <property type="evidence" value="ECO:0007669"/>
    <property type="project" value="UniProtKB-KW"/>
</dbReference>
<dbReference type="InterPro" id="IPR001965">
    <property type="entry name" value="Znf_PHD"/>
</dbReference>
<organism evidence="12 13">
    <name type="scientific">Apostasia shenzhenica</name>
    <dbReference type="NCBI Taxonomy" id="1088818"/>
    <lineage>
        <taxon>Eukaryota</taxon>
        <taxon>Viridiplantae</taxon>
        <taxon>Streptophyta</taxon>
        <taxon>Embryophyta</taxon>
        <taxon>Tracheophyta</taxon>
        <taxon>Spermatophyta</taxon>
        <taxon>Magnoliopsida</taxon>
        <taxon>Liliopsida</taxon>
        <taxon>Asparagales</taxon>
        <taxon>Orchidaceae</taxon>
        <taxon>Apostasioideae</taxon>
        <taxon>Apostasia</taxon>
    </lineage>
</organism>
<evidence type="ECO:0000256" key="6">
    <source>
        <dbReference type="ARBA" id="ARBA00023117"/>
    </source>
</evidence>
<dbReference type="PANTHER" id="PTHR47162">
    <property type="entry name" value="OS02G0192300 PROTEIN"/>
    <property type="match status" value="1"/>
</dbReference>
<evidence type="ECO:0000313" key="12">
    <source>
        <dbReference type="EMBL" id="PKA59305.1"/>
    </source>
</evidence>
<keyword evidence="4 9" id="KW-0863">Zinc-finger</keyword>
<protein>
    <submittedName>
        <fullName evidence="12">Methyl-CpG-binding domain-containing protein 9</fullName>
        <ecNumber evidence="12">1.14.11.-</ecNumber>
    </submittedName>
</protein>
<dbReference type="Pfam" id="PF00628">
    <property type="entry name" value="PHD"/>
    <property type="match status" value="1"/>
</dbReference>
<dbReference type="InterPro" id="IPR003889">
    <property type="entry name" value="FYrich_C"/>
</dbReference>
<evidence type="ECO:0000256" key="3">
    <source>
        <dbReference type="ARBA" id="ARBA00022723"/>
    </source>
</evidence>
<dbReference type="GO" id="GO:0005634">
    <property type="term" value="C:nucleus"/>
    <property type="evidence" value="ECO:0007669"/>
    <property type="project" value="UniProtKB-SubCell"/>
</dbReference>
<keyword evidence="13" id="KW-1185">Reference proteome</keyword>
<dbReference type="Gene3D" id="3.30.160.360">
    <property type="match status" value="1"/>
</dbReference>
<dbReference type="GO" id="GO:0008270">
    <property type="term" value="F:zinc ion binding"/>
    <property type="evidence" value="ECO:0007669"/>
    <property type="project" value="UniProtKB-KW"/>
</dbReference>
<feature type="domain" description="PHD-type" evidence="11">
    <location>
        <begin position="1182"/>
        <end position="1232"/>
    </location>
</feature>
<dbReference type="SMART" id="SM00249">
    <property type="entry name" value="PHD"/>
    <property type="match status" value="1"/>
</dbReference>
<feature type="region of interest" description="Disordered" evidence="10">
    <location>
        <begin position="1851"/>
        <end position="1874"/>
    </location>
</feature>
<reference evidence="12 13" key="1">
    <citation type="journal article" date="2017" name="Nature">
        <title>The Apostasia genome and the evolution of orchids.</title>
        <authorList>
            <person name="Zhang G.Q."/>
            <person name="Liu K.W."/>
            <person name="Li Z."/>
            <person name="Lohaus R."/>
            <person name="Hsiao Y.Y."/>
            <person name="Niu S.C."/>
            <person name="Wang J.Y."/>
            <person name="Lin Y.C."/>
            <person name="Xu Q."/>
            <person name="Chen L.J."/>
            <person name="Yoshida K."/>
            <person name="Fujiwara S."/>
            <person name="Wang Z.W."/>
            <person name="Zhang Y.Q."/>
            <person name="Mitsuda N."/>
            <person name="Wang M."/>
            <person name="Liu G.H."/>
            <person name="Pecoraro L."/>
            <person name="Huang H.X."/>
            <person name="Xiao X.J."/>
            <person name="Lin M."/>
            <person name="Wu X.Y."/>
            <person name="Wu W.L."/>
            <person name="Chen Y.Y."/>
            <person name="Chang S.B."/>
            <person name="Sakamoto S."/>
            <person name="Ohme-Takagi M."/>
            <person name="Yagi M."/>
            <person name="Zeng S.J."/>
            <person name="Shen C.Y."/>
            <person name="Yeh C.M."/>
            <person name="Luo Y.B."/>
            <person name="Tsai W.C."/>
            <person name="Van de Peer Y."/>
            <person name="Liu Z.J."/>
        </authorList>
    </citation>
    <scope>NUCLEOTIDE SEQUENCE [LARGE SCALE GENOMIC DNA]</scope>
    <source>
        <strain evidence="13">cv. Shenzhen</strain>
        <tissue evidence="12">Stem</tissue>
    </source>
</reference>
<dbReference type="CDD" id="cd15519">
    <property type="entry name" value="PHD1_Lid2p_like"/>
    <property type="match status" value="1"/>
</dbReference>
<dbReference type="GO" id="GO:0000785">
    <property type="term" value="C:chromatin"/>
    <property type="evidence" value="ECO:0007669"/>
    <property type="project" value="UniProtKB-ARBA"/>
</dbReference>
<dbReference type="Proteomes" id="UP000236161">
    <property type="component" value="Unassembled WGS sequence"/>
</dbReference>
<accession>A0A2I0AUT3</accession>
<dbReference type="InterPro" id="IPR019787">
    <property type="entry name" value="Znf_PHD-finger"/>
</dbReference>
<dbReference type="GO" id="GO:0140993">
    <property type="term" value="F:histone modifying activity"/>
    <property type="evidence" value="ECO:0007669"/>
    <property type="project" value="UniProtKB-ARBA"/>
</dbReference>
<evidence type="ECO:0000313" key="13">
    <source>
        <dbReference type="Proteomes" id="UP000236161"/>
    </source>
</evidence>
<dbReference type="SUPFAM" id="SSF47370">
    <property type="entry name" value="Bromodomain"/>
    <property type="match status" value="1"/>
</dbReference>
<evidence type="ECO:0000256" key="1">
    <source>
        <dbReference type="ARBA" id="ARBA00004123"/>
    </source>
</evidence>
<keyword evidence="2" id="KW-0808">Transferase</keyword>
<dbReference type="InterPro" id="IPR036427">
    <property type="entry name" value="Bromodomain-like_sf"/>
</dbReference>
<dbReference type="EC" id="1.14.11.-" evidence="12"/>
<keyword evidence="6" id="KW-0103">Bromodomain</keyword>
<dbReference type="Gene3D" id="3.30.40.10">
    <property type="entry name" value="Zinc/RING finger domain, C3HC4 (zinc finger)"/>
    <property type="match status" value="1"/>
</dbReference>
<keyword evidence="3" id="KW-0479">Metal-binding</keyword>
<sequence>MSLLLRCIVTGHYWKLTFNCCSCRPNISYPSNDSSSVSVQCTLLKIHIIVQRFQVYFMRLNEPALHGAIANGSMCNPVKAFVSVDNTGMPDVLETTLHQGVQTSRIFEDIPSSNSIRNTYPTNNSTISGRSLGEIFLQSLRDFIAEKGGCLCEGWHVYFKESSCKSDSYAVYCAPDGRRFESVYDVARDLGLASASVQSVESEERSDGSDVVRRSLPSRRRKRDLSRILSANSSFENMGSIWSNISGDNSSGADVWEPQHSVVSGSRKINNFMEENNGSCPQTLPVALPVQYEDFFVSCFGKIDLRMAYHMSTQIWPVGFKSFWHDKVTGSVFECEVLDGGDSGPLFKVKRGPCSLWPTLDGATVILHNTGAEITTDILLSYADCDKDRPDDDDILTLISDPDTEDGHLFSFLGCNADKLPDASSVQVDILEPGVLCSSSEGCSVVRFSAESSMGPSLMDGIGEFSVEGRSSFAVWKVVSETFTRACRELFKISGHVRFYCNHGCKVFPSHAYDNAAGYIHYCDSLARFSSVSGPVNSQLICGANELEFLCKYLSEWLNKDRFGLDLGFIQEILETLPGSLSCSKYQFLKDRRDSVVPWTIGSGLLVAMHNNTGMDEAVSSNGLRMDNKISVQQEFEEPHLSHCTVPPGRTLSNKLPQDLVGDVYQIWEFLCRFHEILGLNETLNVDEMVDELVDPWPCVPDNSGSLKEDSHHCREGSSQLNESAGDLLVTCESGVTSDDHNIVFMPVESSAARETALSKLAACTYGRCTGVLLTKVHASLLKVLIGELSCKVAVYVDPNFDARELRPRRGRKKDAENNHAKETKYETLTLNEFTWPELARRYLLAVSAMNGCMDASEAYSREGAKLFRCLQGDGGILSGSLSGISGMEADAMLLAEAERQISDSVKENAEQLQVDCKDSETVGDYQTIVVTTSTLPEWAQLLEPVKKLPTNVGTRIRRCIYSALEKDPPEWAKEILLHSISKEVYKGNASGPTKKAVLFVLAQATAGRVQQKSIKKQKERSPVSVSDAIMKKCHYVLRTAVSADESKVFCNLIGTSLLNPNDNDDDGILGLPEMVSRPLDFRTIDLRLAVGAYGGMHEAFVEDVREVWHNIRLAYRDQLELVQLVEKLSQNFESLYEKEVLLLAEKIADHSRAEPVGAETQKELQDILFCPIELPKAPWEEGVCKVCGVDKDDDSVLLCDACDSEYHRYCLNPPLARIPEGNWYCPSCVSVQDKLQEASPSAQLSHSQPRRILGKGKQSFHDASCQLASILEEKEYWELGVDERIFLLKFLCDEVLNSVLIREHLEQCADRSNDLHQKLRAMTNEWRNLKIKEEILALKALEDYAQKPIGVDGTAKEDAISASLANDGRLLEQQQNLCNKIHYSSNISGSPLTVLPMHLEGPLEESGQSDTCIRVSQLVKIATEKHANGNMSKTCPSSGMSIADCAAATDIEHSFGEVAVNSNLNSVVHSFTCDELNCNKRSLAIPSNQDNEALEDVMRGIEHEQSARSLNNDSLDERNSFSAEKNGSMLSNADAVHGPCFLRDNNGKTILSENGLSIPNHYGVDMSSQNLLTFNQSAALQGNHMSINFSMFETDFDLEMTSLKKELLQLQESIANIESELMMTSMRREFIGRDSLARLYWIIGRPGKRSWLVVDGSIMQERRPMNQLRAFECSSKGLRYRGCASMRKASSSLSPVHDTCGCDANVTSCVSSSFVIFESDLELKELLGWLNNSDPGERELKESILMWQKLGFCQGKNHFSSEPLLTSKLSICEELVAPTSLNTKATSILEKKYGPFLDNEVDEISKKRGKKAKSSHGERMYRCDCLEPVWPSRLHCLSCHETFSTQQELEGHNGGKKCTSGNPAEEIKESDDRLKTKGVRLEGTIEKEHTDALDNPEPINNVKLEFNHKVFNFQRKKCPYDLNDISKRFITNSSNKELVKEIGLIGSNGVPSLVTGCLMLFPDPTLILGQSRKKHNDERTSTQMEVIRTDRNTVKGARNSILLVQNGHAESQVGHLLRNEGYVSDFMEIKNAASASFSKLEASKVCQNWKIPEKSLRPLVGKISEVVKRLKMNLLDMDAALPGEAIRPSKASLVRRCAWRMFVKSSVSIFELIQATILLEGMIKAEYLRSRWWYWSSLSAAARISTVSSLALRVYALDDSIIYFKDPTPSIDPDGPRLSGKIGRKRKDMEPGS</sequence>
<dbReference type="PROSITE" id="PS01359">
    <property type="entry name" value="ZF_PHD_1"/>
    <property type="match status" value="1"/>
</dbReference>
<evidence type="ECO:0000256" key="2">
    <source>
        <dbReference type="ARBA" id="ARBA00022679"/>
    </source>
</evidence>
<dbReference type="InterPro" id="IPR003888">
    <property type="entry name" value="FYrich_N"/>
</dbReference>
<dbReference type="PROSITE" id="PS50016">
    <property type="entry name" value="ZF_PHD_2"/>
    <property type="match status" value="1"/>
</dbReference>
<dbReference type="InterPro" id="IPR013083">
    <property type="entry name" value="Znf_RING/FYVE/PHD"/>
</dbReference>
<dbReference type="GO" id="GO:0003677">
    <property type="term" value="F:DNA binding"/>
    <property type="evidence" value="ECO:0007669"/>
    <property type="project" value="UniProtKB-KW"/>
</dbReference>
<dbReference type="PROSITE" id="PS51543">
    <property type="entry name" value="FYRC"/>
    <property type="match status" value="1"/>
</dbReference>
<dbReference type="PROSITE" id="PS51542">
    <property type="entry name" value="FYRN"/>
    <property type="match status" value="1"/>
</dbReference>
<dbReference type="GO" id="GO:0016491">
    <property type="term" value="F:oxidoreductase activity"/>
    <property type="evidence" value="ECO:0007669"/>
    <property type="project" value="UniProtKB-KW"/>
</dbReference>
<evidence type="ECO:0000256" key="4">
    <source>
        <dbReference type="ARBA" id="ARBA00022771"/>
    </source>
</evidence>
<feature type="region of interest" description="Disordered" evidence="10">
    <location>
        <begin position="2170"/>
        <end position="2194"/>
    </location>
</feature>
<dbReference type="InterPro" id="IPR028942">
    <property type="entry name" value="WHIM1_dom"/>
</dbReference>
<keyword evidence="8" id="KW-0539">Nucleus</keyword>
<evidence type="ECO:0000259" key="11">
    <source>
        <dbReference type="PROSITE" id="PS50016"/>
    </source>
</evidence>
<keyword evidence="12" id="KW-0560">Oxidoreductase</keyword>
<evidence type="ECO:0000256" key="9">
    <source>
        <dbReference type="PROSITE-ProRule" id="PRU00146"/>
    </source>
</evidence>
<dbReference type="STRING" id="1088818.A0A2I0AUT3"/>
<comment type="subcellular location">
    <subcellularLocation>
        <location evidence="1">Nucleus</location>
    </subcellularLocation>
</comment>
<dbReference type="EMBL" id="KZ451950">
    <property type="protein sequence ID" value="PKA59305.1"/>
    <property type="molecule type" value="Genomic_DNA"/>
</dbReference>
<proteinExistence type="predicted"/>
<name>A0A2I0AUT3_9ASPA</name>
<dbReference type="SUPFAM" id="SSF57903">
    <property type="entry name" value="FYVE/PHD zinc finger"/>
    <property type="match status" value="1"/>
</dbReference>
<keyword evidence="5" id="KW-0862">Zinc</keyword>
<evidence type="ECO:0000256" key="10">
    <source>
        <dbReference type="SAM" id="MobiDB-lite"/>
    </source>
</evidence>
<dbReference type="Pfam" id="PF15612">
    <property type="entry name" value="WHIM1"/>
    <property type="match status" value="1"/>
</dbReference>
<keyword evidence="7" id="KW-0238">DNA-binding</keyword>
<dbReference type="OrthoDB" id="692644at2759"/>
<dbReference type="InterPro" id="IPR011011">
    <property type="entry name" value="Znf_FYVE_PHD"/>
</dbReference>
<dbReference type="InterPro" id="IPR019786">
    <property type="entry name" value="Zinc_finger_PHD-type_CS"/>
</dbReference>